<dbReference type="GO" id="GO:0016787">
    <property type="term" value="F:hydrolase activity"/>
    <property type="evidence" value="ECO:0007669"/>
    <property type="project" value="UniProtKB-KW"/>
</dbReference>
<dbReference type="EMBL" id="CP009245">
    <property type="protein sequence ID" value="APT85453.1"/>
    <property type="molecule type" value="Genomic_DNA"/>
</dbReference>
<dbReference type="STRING" id="1431546.CAQU_10770"/>
<evidence type="ECO:0000256" key="1">
    <source>
        <dbReference type="PIRSR" id="PIRSR601310-1"/>
    </source>
</evidence>
<dbReference type="InterPro" id="IPR036265">
    <property type="entry name" value="HIT-like_sf"/>
</dbReference>
<dbReference type="Proteomes" id="UP000185478">
    <property type="component" value="Chromosome"/>
</dbReference>
<evidence type="ECO:0000313" key="5">
    <source>
        <dbReference type="EMBL" id="APT85453.1"/>
    </source>
</evidence>
<dbReference type="PANTHER" id="PTHR46648:SF1">
    <property type="entry name" value="ADENOSINE 5'-MONOPHOSPHORAMIDASE HNT1"/>
    <property type="match status" value="1"/>
</dbReference>
<dbReference type="SUPFAM" id="SSF54197">
    <property type="entry name" value="HIT-like"/>
    <property type="match status" value="1"/>
</dbReference>
<dbReference type="Gene3D" id="3.30.428.10">
    <property type="entry name" value="HIT-like"/>
    <property type="match status" value="1"/>
</dbReference>
<name>A0A1L7CI61_9CORY</name>
<dbReference type="PANTHER" id="PTHR46648">
    <property type="entry name" value="HIT FAMILY PROTEIN 1"/>
    <property type="match status" value="1"/>
</dbReference>
<keyword evidence="6" id="KW-1185">Reference proteome</keyword>
<dbReference type="Pfam" id="PF01230">
    <property type="entry name" value="HIT"/>
    <property type="match status" value="1"/>
</dbReference>
<evidence type="ECO:0000313" key="6">
    <source>
        <dbReference type="Proteomes" id="UP000185478"/>
    </source>
</evidence>
<dbReference type="KEGG" id="caqu:CAQU_10770"/>
<protein>
    <submittedName>
        <fullName evidence="5">HIT family hydrolase</fullName>
    </submittedName>
</protein>
<evidence type="ECO:0000256" key="3">
    <source>
        <dbReference type="PROSITE-ProRule" id="PRU00464"/>
    </source>
</evidence>
<reference evidence="5 6" key="1">
    <citation type="submission" date="2014-08" db="EMBL/GenBank/DDBJ databases">
        <title>Complete genome sequence of Corynebacterium aquilae S-613T(T) (=DSM 44791(T)), isolated from the choana of a healthy golden eagle.</title>
        <authorList>
            <person name="Ruckert C."/>
            <person name="Albersmeier A."/>
            <person name="Winkler A."/>
            <person name="Kalinowski J."/>
        </authorList>
    </citation>
    <scope>NUCLEOTIDE SEQUENCE [LARGE SCALE GENOMIC DNA]</scope>
    <source>
        <strain evidence="5 6">S-613</strain>
    </source>
</reference>
<dbReference type="GO" id="GO:0009117">
    <property type="term" value="P:nucleotide metabolic process"/>
    <property type="evidence" value="ECO:0007669"/>
    <property type="project" value="TreeGrafter"/>
</dbReference>
<sequence length="136" mass="14917">MSTVFSKILTGEIPGRFVYRDEDVAAFLDISPQTYGHTLVIPTQEVDRWTDLDPATLNKVMAVAQAIGKAQVEVFDAPRAGQMIIGFDVPHAHIHVFPAWGLSDFTGPGVESPEEDKMDAAHKALAEKMADFTYPT</sequence>
<feature type="domain" description="HIT" evidence="4">
    <location>
        <begin position="4"/>
        <end position="107"/>
    </location>
</feature>
<keyword evidence="5" id="KW-0378">Hydrolase</keyword>
<dbReference type="InterPro" id="IPR001310">
    <property type="entry name" value="Histidine_triad_HIT"/>
</dbReference>
<evidence type="ECO:0000256" key="2">
    <source>
        <dbReference type="PIRSR" id="PIRSR601310-3"/>
    </source>
</evidence>
<dbReference type="PROSITE" id="PS51084">
    <property type="entry name" value="HIT_2"/>
    <property type="match status" value="1"/>
</dbReference>
<gene>
    <name evidence="5" type="ORF">CAQU_10770</name>
</gene>
<organism evidence="5 6">
    <name type="scientific">Corynebacterium aquilae DSM 44791</name>
    <dbReference type="NCBI Taxonomy" id="1431546"/>
    <lineage>
        <taxon>Bacteria</taxon>
        <taxon>Bacillati</taxon>
        <taxon>Actinomycetota</taxon>
        <taxon>Actinomycetes</taxon>
        <taxon>Mycobacteriales</taxon>
        <taxon>Corynebacteriaceae</taxon>
        <taxon>Corynebacterium</taxon>
    </lineage>
</organism>
<feature type="active site" description="Tele-AMP-histidine intermediate" evidence="1">
    <location>
        <position position="93"/>
    </location>
</feature>
<feature type="short sequence motif" description="Histidine triad motif" evidence="2 3">
    <location>
        <begin position="91"/>
        <end position="95"/>
    </location>
</feature>
<dbReference type="RefSeq" id="WP_075727524.1">
    <property type="nucleotide sequence ID" value="NZ_CP009245.1"/>
</dbReference>
<evidence type="ECO:0000259" key="4">
    <source>
        <dbReference type="PROSITE" id="PS51084"/>
    </source>
</evidence>
<dbReference type="AlphaFoldDB" id="A0A1L7CI61"/>
<dbReference type="PRINTS" id="PR00332">
    <property type="entry name" value="HISTRIAD"/>
</dbReference>
<proteinExistence type="predicted"/>
<dbReference type="OrthoDB" id="9784774at2"/>
<dbReference type="InterPro" id="IPR011146">
    <property type="entry name" value="HIT-like"/>
</dbReference>
<accession>A0A1L7CI61</accession>